<dbReference type="InterPro" id="IPR026021">
    <property type="entry name" value="YdjA-like"/>
</dbReference>
<accession>A0ABX2N0D6</accession>
<sequence>MTEKQFNDLSSLASYLPSRRSGRPRDMIAPGPSEAQIEEIVTIALRTPDHGKLAPWRVIAVGDDQRSLFANGIHNAYLKERPEAGRMELESLESMACLAPTLLVVMCSPVTSTKIPLWEQELSCGAFVMNILHAAHAMGFVGGWITGWPAFNDDVRDLFGSAPERIAGFLYFGTSNAELVERPRPALEDVLSRWTPALSE</sequence>
<gene>
    <name evidence="10" type="ORF">HUO14_04380</name>
</gene>
<reference evidence="10 11" key="1">
    <citation type="submission" date="2020-06" db="EMBL/GenBank/DDBJ databases">
        <authorList>
            <person name="Kim S.-J."/>
            <person name="Park S.-J."/>
        </authorList>
    </citation>
    <scope>NUCLEOTIDE SEQUENCE [LARGE SCALE GENOMIC DNA]</scope>
    <source>
        <strain evidence="10 11">SW-151</strain>
    </source>
</reference>
<organism evidence="10 11">
    <name type="scientific">Parasphingorhabdus flavimaris</name>
    <dbReference type="NCBI Taxonomy" id="266812"/>
    <lineage>
        <taxon>Bacteria</taxon>
        <taxon>Pseudomonadati</taxon>
        <taxon>Pseudomonadota</taxon>
        <taxon>Alphaproteobacteria</taxon>
        <taxon>Sphingomonadales</taxon>
        <taxon>Sphingomonadaceae</taxon>
        <taxon>Parasphingorhabdus</taxon>
    </lineage>
</organism>
<evidence type="ECO:0000256" key="1">
    <source>
        <dbReference type="ARBA" id="ARBA00001917"/>
    </source>
</evidence>
<dbReference type="RefSeq" id="WP_176278625.1">
    <property type="nucleotide sequence ID" value="NZ_JABWMH010000001.1"/>
</dbReference>
<keyword evidence="5 8" id="KW-0521">NADP</keyword>
<dbReference type="InterPro" id="IPR029479">
    <property type="entry name" value="Nitroreductase"/>
</dbReference>
<dbReference type="EMBL" id="JABWMH010000001">
    <property type="protein sequence ID" value="NVD27147.1"/>
    <property type="molecule type" value="Genomic_DNA"/>
</dbReference>
<comment type="caution">
    <text evidence="10">The sequence shown here is derived from an EMBL/GenBank/DDBJ whole genome shotgun (WGS) entry which is preliminary data.</text>
</comment>
<evidence type="ECO:0000256" key="3">
    <source>
        <dbReference type="ARBA" id="ARBA00022630"/>
    </source>
</evidence>
<evidence type="ECO:0000256" key="8">
    <source>
        <dbReference type="PIRNR" id="PIRNR000232"/>
    </source>
</evidence>
<dbReference type="PANTHER" id="PTHR43821:SF1">
    <property type="entry name" value="NAD(P)H NITROREDUCTASE YDJA-RELATED"/>
    <property type="match status" value="1"/>
</dbReference>
<evidence type="ECO:0000256" key="6">
    <source>
        <dbReference type="ARBA" id="ARBA00023002"/>
    </source>
</evidence>
<comment type="similarity">
    <text evidence="2 8">Belongs to the nitroreductase family.</text>
</comment>
<evidence type="ECO:0000256" key="7">
    <source>
        <dbReference type="ARBA" id="ARBA00023027"/>
    </source>
</evidence>
<protein>
    <recommendedName>
        <fullName evidence="8">Putative NAD(P)H nitroreductase</fullName>
        <ecNumber evidence="8">1.-.-.-</ecNumber>
    </recommendedName>
</protein>
<name>A0ABX2N0D6_9SPHN</name>
<dbReference type="SUPFAM" id="SSF55469">
    <property type="entry name" value="FMN-dependent nitroreductase-like"/>
    <property type="match status" value="1"/>
</dbReference>
<evidence type="ECO:0000256" key="2">
    <source>
        <dbReference type="ARBA" id="ARBA00007118"/>
    </source>
</evidence>
<proteinExistence type="inferred from homology"/>
<dbReference type="CDD" id="cd02135">
    <property type="entry name" value="YdjA-like"/>
    <property type="match status" value="1"/>
</dbReference>
<dbReference type="EC" id="1.-.-.-" evidence="8"/>
<dbReference type="Gene3D" id="3.40.109.10">
    <property type="entry name" value="NADH Oxidase"/>
    <property type="match status" value="1"/>
</dbReference>
<keyword evidence="7 8" id="KW-0520">NAD</keyword>
<dbReference type="Pfam" id="PF00881">
    <property type="entry name" value="Nitroreductase"/>
    <property type="match status" value="1"/>
</dbReference>
<keyword evidence="6 8" id="KW-0560">Oxidoreductase</keyword>
<dbReference type="InterPro" id="IPR052530">
    <property type="entry name" value="NAD(P)H_nitroreductase"/>
</dbReference>
<dbReference type="PANTHER" id="PTHR43821">
    <property type="entry name" value="NAD(P)H NITROREDUCTASE YDJA-RELATED"/>
    <property type="match status" value="1"/>
</dbReference>
<keyword evidence="11" id="KW-1185">Reference proteome</keyword>
<keyword evidence="4 8" id="KW-0288">FMN</keyword>
<dbReference type="PIRSF" id="PIRSF000232">
    <property type="entry name" value="YdjA"/>
    <property type="match status" value="1"/>
</dbReference>
<evidence type="ECO:0000256" key="4">
    <source>
        <dbReference type="ARBA" id="ARBA00022643"/>
    </source>
</evidence>
<dbReference type="Proteomes" id="UP000652427">
    <property type="component" value="Unassembled WGS sequence"/>
</dbReference>
<evidence type="ECO:0000259" key="9">
    <source>
        <dbReference type="Pfam" id="PF00881"/>
    </source>
</evidence>
<evidence type="ECO:0000313" key="10">
    <source>
        <dbReference type="EMBL" id="NVD27147.1"/>
    </source>
</evidence>
<comment type="cofactor">
    <cofactor evidence="1 8">
        <name>FMN</name>
        <dbReference type="ChEBI" id="CHEBI:58210"/>
    </cofactor>
</comment>
<evidence type="ECO:0000313" key="11">
    <source>
        <dbReference type="Proteomes" id="UP000652427"/>
    </source>
</evidence>
<keyword evidence="3 8" id="KW-0285">Flavoprotein</keyword>
<evidence type="ECO:0000256" key="5">
    <source>
        <dbReference type="ARBA" id="ARBA00022857"/>
    </source>
</evidence>
<feature type="domain" description="Nitroreductase" evidence="9">
    <location>
        <begin position="30"/>
        <end position="173"/>
    </location>
</feature>
<dbReference type="InterPro" id="IPR000415">
    <property type="entry name" value="Nitroreductase-like"/>
</dbReference>